<accession>A0A9D0YV45</accession>
<dbReference type="Gene3D" id="3.90.76.10">
    <property type="entry name" value="Dipeptide-binding Protein, Domain 1"/>
    <property type="match status" value="1"/>
</dbReference>
<feature type="signal peptide" evidence="4">
    <location>
        <begin position="1"/>
        <end position="24"/>
    </location>
</feature>
<dbReference type="EMBL" id="DVFO01000072">
    <property type="protein sequence ID" value="HIQ61348.1"/>
    <property type="molecule type" value="Genomic_DNA"/>
</dbReference>
<dbReference type="InterPro" id="IPR039424">
    <property type="entry name" value="SBP_5"/>
</dbReference>
<dbReference type="GO" id="GO:0043190">
    <property type="term" value="C:ATP-binding cassette (ABC) transporter complex"/>
    <property type="evidence" value="ECO:0007669"/>
    <property type="project" value="InterPro"/>
</dbReference>
<dbReference type="Gene3D" id="3.40.190.10">
    <property type="entry name" value="Periplasmic binding protein-like II"/>
    <property type="match status" value="1"/>
</dbReference>
<dbReference type="InterPro" id="IPR000914">
    <property type="entry name" value="SBP_5_dom"/>
</dbReference>
<dbReference type="GO" id="GO:0015833">
    <property type="term" value="P:peptide transport"/>
    <property type="evidence" value="ECO:0007669"/>
    <property type="project" value="TreeGrafter"/>
</dbReference>
<dbReference type="PANTHER" id="PTHR30290">
    <property type="entry name" value="PERIPLASMIC BINDING COMPONENT OF ABC TRANSPORTER"/>
    <property type="match status" value="1"/>
</dbReference>
<dbReference type="PIRSF" id="PIRSF002741">
    <property type="entry name" value="MppA"/>
    <property type="match status" value="1"/>
</dbReference>
<reference evidence="6" key="2">
    <citation type="journal article" date="2021" name="PeerJ">
        <title>Extensive microbial diversity within the chicken gut microbiome revealed by metagenomics and culture.</title>
        <authorList>
            <person name="Gilroy R."/>
            <person name="Ravi A."/>
            <person name="Getino M."/>
            <person name="Pursley I."/>
            <person name="Horton D.L."/>
            <person name="Alikhan N.F."/>
            <person name="Baker D."/>
            <person name="Gharbi K."/>
            <person name="Hall N."/>
            <person name="Watson M."/>
            <person name="Adriaenssens E.M."/>
            <person name="Foster-Nyarko E."/>
            <person name="Jarju S."/>
            <person name="Secka A."/>
            <person name="Antonio M."/>
            <person name="Oren A."/>
            <person name="Chaudhuri R.R."/>
            <person name="La Ragione R."/>
            <person name="Hildebrand F."/>
            <person name="Pallen M.J."/>
        </authorList>
    </citation>
    <scope>NUCLEOTIDE SEQUENCE</scope>
    <source>
        <strain evidence="6">ChiGjej2B2-12916</strain>
    </source>
</reference>
<dbReference type="Proteomes" id="UP000886879">
    <property type="component" value="Unassembled WGS sequence"/>
</dbReference>
<dbReference type="SUPFAM" id="SSF53850">
    <property type="entry name" value="Periplasmic binding protein-like II"/>
    <property type="match status" value="1"/>
</dbReference>
<feature type="chain" id="PRO_5039423955" evidence="4">
    <location>
        <begin position="25"/>
        <end position="517"/>
    </location>
</feature>
<name>A0A9D0YV45_9FIRM</name>
<evidence type="ECO:0000256" key="4">
    <source>
        <dbReference type="SAM" id="SignalP"/>
    </source>
</evidence>
<feature type="domain" description="Solute-binding protein family 5" evidence="5">
    <location>
        <begin position="91"/>
        <end position="440"/>
    </location>
</feature>
<dbReference type="Pfam" id="PF00496">
    <property type="entry name" value="SBP_bac_5"/>
    <property type="match status" value="1"/>
</dbReference>
<evidence type="ECO:0000256" key="2">
    <source>
        <dbReference type="ARBA" id="ARBA00022448"/>
    </source>
</evidence>
<comment type="similarity">
    <text evidence="1">Belongs to the bacterial solute-binding protein 5 family.</text>
</comment>
<dbReference type="PANTHER" id="PTHR30290:SF9">
    <property type="entry name" value="OLIGOPEPTIDE-BINDING PROTEIN APPA"/>
    <property type="match status" value="1"/>
</dbReference>
<dbReference type="GO" id="GO:0042597">
    <property type="term" value="C:periplasmic space"/>
    <property type="evidence" value="ECO:0007669"/>
    <property type="project" value="UniProtKB-ARBA"/>
</dbReference>
<dbReference type="PROSITE" id="PS51257">
    <property type="entry name" value="PROKAR_LIPOPROTEIN"/>
    <property type="match status" value="1"/>
</dbReference>
<sequence length="517" mass="56741">MPKFTKRALLLLLAGVMLSASLYGCTGGTNNGATPTASAQTGELSKGNSVTVGIAQDLDSLDPHKAVAAGTSEVLFNIFEGLMKASPDGGVIPAVASDYTVSDDGLQYTFTLREGVKFHNGNAVTMEDVLYSLERCAGSENDGTPLISAFSNVTSMEATDDTHVVLTLKEPNLEFINSMTAAIIPANSSDTIATTPIGTGPFAFTSYTPQQSMEMKKFDGYWGEPAQLDRVTFRIITDVNTLVMGLQGGTLDMVIHLPNSVRKEVEKQFTVLQDTMKLVQALYLNNDVKPFDDVRVRQAMYYAINVPEIIEFVCNGDGVATGTSMYPAYTKYFMPELAENYQQDLDKAKQLLAEAGYPDGFTMTITVPSNYTQHVETAEVVSQQLAQVGITANLNPIEWESWVSDVYRGRDFESTVVGIAASDMTGREMLERYVSDNQKNFINFNSEEYDQVMEKALTTLDADEQTQLYKQAQTILNEEAASLWIQDLCDLVVMNPALDGVTFYATYVLDMSTIHYK</sequence>
<protein>
    <submittedName>
        <fullName evidence="6">ABC transporter substrate-binding protein</fullName>
    </submittedName>
</protein>
<keyword evidence="2" id="KW-0813">Transport</keyword>
<dbReference type="AlphaFoldDB" id="A0A9D0YV45"/>
<reference evidence="6" key="1">
    <citation type="submission" date="2020-10" db="EMBL/GenBank/DDBJ databases">
        <authorList>
            <person name="Gilroy R."/>
        </authorList>
    </citation>
    <scope>NUCLEOTIDE SEQUENCE</scope>
    <source>
        <strain evidence="6">ChiGjej2B2-12916</strain>
    </source>
</reference>
<comment type="caution">
    <text evidence="6">The sequence shown here is derived from an EMBL/GenBank/DDBJ whole genome shotgun (WGS) entry which is preliminary data.</text>
</comment>
<keyword evidence="3 4" id="KW-0732">Signal</keyword>
<dbReference type="GO" id="GO:1904680">
    <property type="term" value="F:peptide transmembrane transporter activity"/>
    <property type="evidence" value="ECO:0007669"/>
    <property type="project" value="TreeGrafter"/>
</dbReference>
<evidence type="ECO:0000259" key="5">
    <source>
        <dbReference type="Pfam" id="PF00496"/>
    </source>
</evidence>
<evidence type="ECO:0000313" key="7">
    <source>
        <dbReference type="Proteomes" id="UP000886879"/>
    </source>
</evidence>
<proteinExistence type="inferred from homology"/>
<evidence type="ECO:0000313" key="6">
    <source>
        <dbReference type="EMBL" id="HIQ61348.1"/>
    </source>
</evidence>
<dbReference type="InterPro" id="IPR030678">
    <property type="entry name" value="Peptide/Ni-bd"/>
</dbReference>
<organism evidence="6 7">
    <name type="scientific">Candidatus Enterenecus faecium</name>
    <dbReference type="NCBI Taxonomy" id="2840780"/>
    <lineage>
        <taxon>Bacteria</taxon>
        <taxon>Bacillati</taxon>
        <taxon>Bacillota</taxon>
        <taxon>Clostridia</taxon>
        <taxon>Eubacteriales</taxon>
        <taxon>Candidatus Enterenecus</taxon>
    </lineage>
</organism>
<evidence type="ECO:0000256" key="1">
    <source>
        <dbReference type="ARBA" id="ARBA00005695"/>
    </source>
</evidence>
<evidence type="ECO:0000256" key="3">
    <source>
        <dbReference type="ARBA" id="ARBA00022729"/>
    </source>
</evidence>
<gene>
    <name evidence="6" type="ORF">IAD31_07105</name>
</gene>
<dbReference type="Gene3D" id="3.10.105.10">
    <property type="entry name" value="Dipeptide-binding Protein, Domain 3"/>
    <property type="match status" value="1"/>
</dbReference>